<dbReference type="GO" id="GO:0046872">
    <property type="term" value="F:metal ion binding"/>
    <property type="evidence" value="ECO:0007669"/>
    <property type="project" value="UniProtKB-KW"/>
</dbReference>
<evidence type="ECO:0000256" key="4">
    <source>
        <dbReference type="ARBA" id="ARBA00022475"/>
    </source>
</evidence>
<feature type="domain" description="Cytochrome b561 bacterial/Ni-hydrogenase" evidence="14">
    <location>
        <begin position="9"/>
        <end position="175"/>
    </location>
</feature>
<keyword evidence="11 13" id="KW-0472">Membrane</keyword>
<dbReference type="EMBL" id="QAYE01000001">
    <property type="protein sequence ID" value="PTW48981.1"/>
    <property type="molecule type" value="Genomic_DNA"/>
</dbReference>
<keyword evidence="8" id="KW-0249">Electron transport</keyword>
<keyword evidence="3" id="KW-0813">Transport</keyword>
<feature type="transmembrane region" description="Helical" evidence="13">
    <location>
        <begin position="144"/>
        <end position="165"/>
    </location>
</feature>
<dbReference type="Pfam" id="PF01292">
    <property type="entry name" value="Ni_hydr_CYTB"/>
    <property type="match status" value="1"/>
</dbReference>
<comment type="cofactor">
    <cofactor evidence="1">
        <name>heme b</name>
        <dbReference type="ChEBI" id="CHEBI:60344"/>
    </cofactor>
</comment>
<evidence type="ECO:0000256" key="12">
    <source>
        <dbReference type="ARBA" id="ARBA00037975"/>
    </source>
</evidence>
<evidence type="ECO:0000256" key="8">
    <source>
        <dbReference type="ARBA" id="ARBA00022982"/>
    </source>
</evidence>
<evidence type="ECO:0000256" key="7">
    <source>
        <dbReference type="ARBA" id="ARBA00022723"/>
    </source>
</evidence>
<name>A0A2T5UBW3_9SPHN</name>
<keyword evidence="5" id="KW-0349">Heme</keyword>
<keyword evidence="7" id="KW-0479">Metal-binding</keyword>
<feature type="transmembrane region" description="Helical" evidence="13">
    <location>
        <begin position="46"/>
        <end position="65"/>
    </location>
</feature>
<comment type="caution">
    <text evidence="15">The sequence shown here is derived from an EMBL/GenBank/DDBJ whole genome shotgun (WGS) entry which is preliminary data.</text>
</comment>
<dbReference type="InterPro" id="IPR052168">
    <property type="entry name" value="Cytochrome_b561_oxidase"/>
</dbReference>
<evidence type="ECO:0000256" key="1">
    <source>
        <dbReference type="ARBA" id="ARBA00001970"/>
    </source>
</evidence>
<dbReference type="GO" id="GO:0022904">
    <property type="term" value="P:respiratory electron transport chain"/>
    <property type="evidence" value="ECO:0007669"/>
    <property type="project" value="InterPro"/>
</dbReference>
<evidence type="ECO:0000313" key="15">
    <source>
        <dbReference type="EMBL" id="PTW48981.1"/>
    </source>
</evidence>
<organism evidence="15 16">
    <name type="scientific">Sphingomonas faeni</name>
    <dbReference type="NCBI Taxonomy" id="185950"/>
    <lineage>
        <taxon>Bacteria</taxon>
        <taxon>Pseudomonadati</taxon>
        <taxon>Pseudomonadota</taxon>
        <taxon>Alphaproteobacteria</taxon>
        <taxon>Sphingomonadales</taxon>
        <taxon>Sphingomonadaceae</taxon>
        <taxon>Sphingomonas</taxon>
    </lineage>
</organism>
<evidence type="ECO:0000259" key="14">
    <source>
        <dbReference type="Pfam" id="PF01292"/>
    </source>
</evidence>
<keyword evidence="4" id="KW-1003">Cell membrane</keyword>
<dbReference type="RefSeq" id="WP_107952091.1">
    <property type="nucleotide sequence ID" value="NZ_QAYE01000001.1"/>
</dbReference>
<reference evidence="15 16" key="1">
    <citation type="submission" date="2018-04" db="EMBL/GenBank/DDBJ databases">
        <title>Genomic Encyclopedia of Type Strains, Phase III (KMG-III): the genomes of soil and plant-associated and newly described type strains.</title>
        <authorList>
            <person name="Whitman W."/>
        </authorList>
    </citation>
    <scope>NUCLEOTIDE SEQUENCE [LARGE SCALE GENOMIC DNA]</scope>
    <source>
        <strain evidence="15 16">MA-olki</strain>
    </source>
</reference>
<dbReference type="SUPFAM" id="SSF81342">
    <property type="entry name" value="Transmembrane di-heme cytochromes"/>
    <property type="match status" value="1"/>
</dbReference>
<dbReference type="PANTHER" id="PTHR30529:SF1">
    <property type="entry name" value="CYTOCHROME B561 HOMOLOG 2"/>
    <property type="match status" value="1"/>
</dbReference>
<dbReference type="GeneID" id="91004574"/>
<keyword evidence="10" id="KW-0408">Iron</keyword>
<dbReference type="InterPro" id="IPR011577">
    <property type="entry name" value="Cyt_b561_bac/Ni-Hgenase"/>
</dbReference>
<evidence type="ECO:0000256" key="3">
    <source>
        <dbReference type="ARBA" id="ARBA00022448"/>
    </source>
</evidence>
<dbReference type="InterPro" id="IPR016174">
    <property type="entry name" value="Di-haem_cyt_TM"/>
</dbReference>
<evidence type="ECO:0000256" key="13">
    <source>
        <dbReference type="SAM" id="Phobius"/>
    </source>
</evidence>
<evidence type="ECO:0000256" key="5">
    <source>
        <dbReference type="ARBA" id="ARBA00022617"/>
    </source>
</evidence>
<dbReference type="GO" id="GO:0020037">
    <property type="term" value="F:heme binding"/>
    <property type="evidence" value="ECO:0007669"/>
    <property type="project" value="TreeGrafter"/>
</dbReference>
<evidence type="ECO:0000313" key="16">
    <source>
        <dbReference type="Proteomes" id="UP000244013"/>
    </source>
</evidence>
<feature type="transmembrane region" description="Helical" evidence="13">
    <location>
        <begin position="12"/>
        <end position="34"/>
    </location>
</feature>
<keyword evidence="6 13" id="KW-0812">Transmembrane</keyword>
<dbReference type="AlphaFoldDB" id="A0A2T5UBW3"/>
<evidence type="ECO:0000256" key="2">
    <source>
        <dbReference type="ARBA" id="ARBA00004651"/>
    </source>
</evidence>
<accession>A0A2T5UBW3</accession>
<gene>
    <name evidence="15" type="ORF">C8J25_101482</name>
</gene>
<evidence type="ECO:0000256" key="11">
    <source>
        <dbReference type="ARBA" id="ARBA00023136"/>
    </source>
</evidence>
<dbReference type="OrthoDB" id="1247465at2"/>
<dbReference type="PANTHER" id="PTHR30529">
    <property type="entry name" value="CYTOCHROME B561"/>
    <property type="match status" value="1"/>
</dbReference>
<sequence>MAAQDRPDRYSSVAIWFHWTIALLVILNLAVGLLHDSVPALRSWMGAHQALGLAILALTAARIAWRLAHRPPPLPASTPVWERALAHGSHILLYALMLGLPMTGWMMVSGGGKPGGVSIFGLFTVPYLPVSKATGHFGHSAHGVLGWVMLALVVLHIGAALRHHLLLRDPVLMRIAPVLRRR</sequence>
<evidence type="ECO:0000256" key="6">
    <source>
        <dbReference type="ARBA" id="ARBA00022692"/>
    </source>
</evidence>
<keyword evidence="9 13" id="KW-1133">Transmembrane helix</keyword>
<comment type="similarity">
    <text evidence="12">Belongs to the cytochrome b561 family.</text>
</comment>
<evidence type="ECO:0000256" key="9">
    <source>
        <dbReference type="ARBA" id="ARBA00022989"/>
    </source>
</evidence>
<evidence type="ECO:0000256" key="10">
    <source>
        <dbReference type="ARBA" id="ARBA00023004"/>
    </source>
</evidence>
<dbReference type="GO" id="GO:0009055">
    <property type="term" value="F:electron transfer activity"/>
    <property type="evidence" value="ECO:0007669"/>
    <property type="project" value="InterPro"/>
</dbReference>
<dbReference type="Proteomes" id="UP000244013">
    <property type="component" value="Unassembled WGS sequence"/>
</dbReference>
<proteinExistence type="inferred from homology"/>
<dbReference type="GO" id="GO:0005886">
    <property type="term" value="C:plasma membrane"/>
    <property type="evidence" value="ECO:0007669"/>
    <property type="project" value="UniProtKB-SubCell"/>
</dbReference>
<comment type="subcellular location">
    <subcellularLocation>
        <location evidence="2">Cell membrane</location>
        <topology evidence="2">Multi-pass membrane protein</topology>
    </subcellularLocation>
</comment>
<feature type="transmembrane region" description="Helical" evidence="13">
    <location>
        <begin position="91"/>
        <end position="108"/>
    </location>
</feature>
<protein>
    <submittedName>
        <fullName evidence="15">Cytochrome b561</fullName>
    </submittedName>
</protein>